<dbReference type="Proteomes" id="UP000676565">
    <property type="component" value="Unassembled WGS sequence"/>
</dbReference>
<evidence type="ECO:0000259" key="5">
    <source>
        <dbReference type="PROSITE" id="PS51296"/>
    </source>
</evidence>
<gene>
    <name evidence="6" type="ORF">J8F10_17490</name>
</gene>
<keyword evidence="7" id="KW-1185">Reference proteome</keyword>
<feature type="domain" description="Rieske" evidence="5">
    <location>
        <begin position="5"/>
        <end position="99"/>
    </location>
</feature>
<keyword evidence="1" id="KW-0001">2Fe-2S</keyword>
<protein>
    <submittedName>
        <fullName evidence="6">Rieske (2Fe-2S) protein</fullName>
    </submittedName>
</protein>
<dbReference type="PROSITE" id="PS51296">
    <property type="entry name" value="RIESKE"/>
    <property type="match status" value="1"/>
</dbReference>
<accession>A0ABS5BTP3</accession>
<evidence type="ECO:0000313" key="7">
    <source>
        <dbReference type="Proteomes" id="UP000676565"/>
    </source>
</evidence>
<dbReference type="EMBL" id="JAGKQQ010000001">
    <property type="protein sequence ID" value="MBP3957064.1"/>
    <property type="molecule type" value="Genomic_DNA"/>
</dbReference>
<organism evidence="6 7">
    <name type="scientific">Gemmata palustris</name>
    <dbReference type="NCBI Taxonomy" id="2822762"/>
    <lineage>
        <taxon>Bacteria</taxon>
        <taxon>Pseudomonadati</taxon>
        <taxon>Planctomycetota</taxon>
        <taxon>Planctomycetia</taxon>
        <taxon>Gemmatales</taxon>
        <taxon>Gemmataceae</taxon>
        <taxon>Gemmata</taxon>
    </lineage>
</organism>
<dbReference type="RefSeq" id="WP_210655775.1">
    <property type="nucleotide sequence ID" value="NZ_JAGKQQ010000001.1"/>
</dbReference>
<name>A0ABS5BTP3_9BACT</name>
<dbReference type="PANTHER" id="PTHR21496:SF23">
    <property type="entry name" value="3-PHENYLPROPIONATE_CINNAMIC ACID DIOXYGENASE FERREDOXIN SUBUNIT"/>
    <property type="match status" value="1"/>
</dbReference>
<evidence type="ECO:0000256" key="3">
    <source>
        <dbReference type="ARBA" id="ARBA00023004"/>
    </source>
</evidence>
<evidence type="ECO:0000256" key="4">
    <source>
        <dbReference type="ARBA" id="ARBA00023014"/>
    </source>
</evidence>
<dbReference type="Gene3D" id="2.102.10.10">
    <property type="entry name" value="Rieske [2Fe-2S] iron-sulphur domain"/>
    <property type="match status" value="1"/>
</dbReference>
<keyword evidence="4" id="KW-0411">Iron-sulfur</keyword>
<keyword evidence="2" id="KW-0479">Metal-binding</keyword>
<sequence length="107" mass="11656">MPQRVTVAKVADIPDGGSVVVNVLKRDVAVFNVNGSFFAVDDFCPHMGASLSGGYIEDGCVTCPWHFWRFRLTDGAWADNPKQKIGAYPIHVVGDDVQLELPDLPVV</sequence>
<evidence type="ECO:0000256" key="2">
    <source>
        <dbReference type="ARBA" id="ARBA00022723"/>
    </source>
</evidence>
<dbReference type="InterPro" id="IPR017941">
    <property type="entry name" value="Rieske_2Fe-2S"/>
</dbReference>
<reference evidence="6 7" key="1">
    <citation type="submission" date="2021-04" db="EMBL/GenBank/DDBJ databases">
        <authorList>
            <person name="Ivanova A."/>
        </authorList>
    </citation>
    <scope>NUCLEOTIDE SEQUENCE [LARGE SCALE GENOMIC DNA]</scope>
    <source>
        <strain evidence="6 7">G18</strain>
    </source>
</reference>
<keyword evidence="3" id="KW-0408">Iron</keyword>
<evidence type="ECO:0000313" key="6">
    <source>
        <dbReference type="EMBL" id="MBP3957064.1"/>
    </source>
</evidence>
<comment type="caution">
    <text evidence="6">The sequence shown here is derived from an EMBL/GenBank/DDBJ whole genome shotgun (WGS) entry which is preliminary data.</text>
</comment>
<evidence type="ECO:0000256" key="1">
    <source>
        <dbReference type="ARBA" id="ARBA00022714"/>
    </source>
</evidence>
<proteinExistence type="predicted"/>
<dbReference type="InterPro" id="IPR036922">
    <property type="entry name" value="Rieske_2Fe-2S_sf"/>
</dbReference>
<dbReference type="Pfam" id="PF00355">
    <property type="entry name" value="Rieske"/>
    <property type="match status" value="1"/>
</dbReference>
<dbReference type="SUPFAM" id="SSF50022">
    <property type="entry name" value="ISP domain"/>
    <property type="match status" value="1"/>
</dbReference>
<dbReference type="CDD" id="cd03467">
    <property type="entry name" value="Rieske"/>
    <property type="match status" value="1"/>
</dbReference>
<dbReference type="PANTHER" id="PTHR21496">
    <property type="entry name" value="FERREDOXIN-RELATED"/>
    <property type="match status" value="1"/>
</dbReference>